<dbReference type="STRING" id="1941349.STSP1_01515"/>
<accession>A0A1W6LMU2</accession>
<proteinExistence type="predicted"/>
<gene>
    <name evidence="1" type="ORF">STSP1_01515</name>
</gene>
<dbReference type="Proteomes" id="UP000193334">
    <property type="component" value="Chromosome"/>
</dbReference>
<dbReference type="EMBL" id="CP021023">
    <property type="protein sequence ID" value="ARN57120.1"/>
    <property type="molecule type" value="Genomic_DNA"/>
</dbReference>
<keyword evidence="2" id="KW-1185">Reference proteome</keyword>
<dbReference type="AlphaFoldDB" id="A0A1W6LMU2"/>
<name>A0A1W6LMU2_9BACT</name>
<organism evidence="1 2">
    <name type="scientific">Sedimentisphaera salicampi</name>
    <dbReference type="NCBI Taxonomy" id="1941349"/>
    <lineage>
        <taxon>Bacteria</taxon>
        <taxon>Pseudomonadati</taxon>
        <taxon>Planctomycetota</taxon>
        <taxon>Phycisphaerae</taxon>
        <taxon>Sedimentisphaerales</taxon>
        <taxon>Sedimentisphaeraceae</taxon>
        <taxon>Sedimentisphaera</taxon>
    </lineage>
</organism>
<sequence length="270" mass="31791">MRNDNCYEESFVAFMDTLGFSDKIKESENNECVVEEIVKSLSVFSKFPSGESQKNSSNDCDRKQIDVRISWFSDSIIFVMRKDKETISDFLYMVRFLQDELWRNKTCLRGAITCGKMYWRKGGNSKITFGPALIKAINLESKIAIYPRIIVSNSLYDYIKEREIDAFPFASSEENNKQLSDYIIEDNDGVRFLDLLNPEIKRSDIEKITPINKNSFSISRYQQADNNHEQVMQNVEKLIRLNLEDQQDKGNDSVKQKYKWLHCYRERKRR</sequence>
<dbReference type="RefSeq" id="WP_085755792.1">
    <property type="nucleotide sequence ID" value="NZ_CP021023.1"/>
</dbReference>
<protein>
    <submittedName>
        <fullName evidence="1">Uncharacterized protein</fullName>
    </submittedName>
</protein>
<reference evidence="2" key="1">
    <citation type="submission" date="2017-04" db="EMBL/GenBank/DDBJ databases">
        <title>Comparative genomics and description of representatives of a novel lineage of planctomycetes thriving in anoxic sediments.</title>
        <authorList>
            <person name="Spring S."/>
            <person name="Bunk B."/>
            <person name="Sproer C."/>
        </authorList>
    </citation>
    <scope>NUCLEOTIDE SEQUENCE [LARGE SCALE GENOMIC DNA]</scope>
    <source>
        <strain evidence="2">ST-PulAB-D4</strain>
    </source>
</reference>
<dbReference type="KEGG" id="pbp:STSP1_01515"/>
<evidence type="ECO:0000313" key="1">
    <source>
        <dbReference type="EMBL" id="ARN57120.1"/>
    </source>
</evidence>
<evidence type="ECO:0000313" key="2">
    <source>
        <dbReference type="Proteomes" id="UP000193334"/>
    </source>
</evidence>